<evidence type="ECO:0000313" key="2">
    <source>
        <dbReference type="EMBL" id="CAE7065529.1"/>
    </source>
</evidence>
<dbReference type="EMBL" id="CAJNJQ010000243">
    <property type="protein sequence ID" value="CAE7065529.1"/>
    <property type="molecule type" value="Genomic_DNA"/>
</dbReference>
<feature type="compositionally biased region" description="Pro residues" evidence="1">
    <location>
        <begin position="1"/>
        <end position="11"/>
    </location>
</feature>
<accession>A0A8H3DQZ8</accession>
<comment type="caution">
    <text evidence="2">The sequence shown here is derived from an EMBL/GenBank/DDBJ whole genome shotgun (WGS) entry which is preliminary data.</text>
</comment>
<organism evidence="2 3">
    <name type="scientific">Rhizoctonia solani</name>
    <dbReference type="NCBI Taxonomy" id="456999"/>
    <lineage>
        <taxon>Eukaryota</taxon>
        <taxon>Fungi</taxon>
        <taxon>Dikarya</taxon>
        <taxon>Basidiomycota</taxon>
        <taxon>Agaricomycotina</taxon>
        <taxon>Agaricomycetes</taxon>
        <taxon>Cantharellales</taxon>
        <taxon>Ceratobasidiaceae</taxon>
        <taxon>Rhizoctonia</taxon>
    </lineage>
</organism>
<proteinExistence type="predicted"/>
<dbReference type="AlphaFoldDB" id="A0A8H3DQZ8"/>
<name>A0A8H3DQZ8_9AGAM</name>
<dbReference type="Proteomes" id="UP000663827">
    <property type="component" value="Unassembled WGS sequence"/>
</dbReference>
<protein>
    <submittedName>
        <fullName evidence="2">Uncharacterized protein</fullName>
    </submittedName>
</protein>
<sequence>MRVHTLPPPAPENVGSRFLTSASPKRPSQAIPPIRSCVNLPLCAYLARKVYTLEPPKASGKNFSSEPFNAGTE</sequence>
<reference evidence="2" key="1">
    <citation type="submission" date="2021-01" db="EMBL/GenBank/DDBJ databases">
        <authorList>
            <person name="Kaushik A."/>
        </authorList>
    </citation>
    <scope>NUCLEOTIDE SEQUENCE</scope>
    <source>
        <strain evidence="2">AG5</strain>
    </source>
</reference>
<gene>
    <name evidence="2" type="ORF">RDB_LOCUS11232</name>
</gene>
<evidence type="ECO:0000313" key="3">
    <source>
        <dbReference type="Proteomes" id="UP000663827"/>
    </source>
</evidence>
<feature type="region of interest" description="Disordered" evidence="1">
    <location>
        <begin position="1"/>
        <end position="30"/>
    </location>
</feature>
<evidence type="ECO:0000256" key="1">
    <source>
        <dbReference type="SAM" id="MobiDB-lite"/>
    </source>
</evidence>